<protein>
    <submittedName>
        <fullName evidence="1">Uncharacterized protein</fullName>
    </submittedName>
</protein>
<dbReference type="EMBL" id="LCTW02000629">
    <property type="protein sequence ID" value="KXX72865.1"/>
    <property type="molecule type" value="Genomic_DNA"/>
</dbReference>
<keyword evidence="2" id="KW-1185">Reference proteome</keyword>
<evidence type="ECO:0000313" key="1">
    <source>
        <dbReference type="EMBL" id="KXX72865.1"/>
    </source>
</evidence>
<organism evidence="1 2">
    <name type="scientific">Madurella mycetomatis</name>
    <dbReference type="NCBI Taxonomy" id="100816"/>
    <lineage>
        <taxon>Eukaryota</taxon>
        <taxon>Fungi</taxon>
        <taxon>Dikarya</taxon>
        <taxon>Ascomycota</taxon>
        <taxon>Pezizomycotina</taxon>
        <taxon>Sordariomycetes</taxon>
        <taxon>Sordariomycetidae</taxon>
        <taxon>Sordariales</taxon>
        <taxon>Sordariales incertae sedis</taxon>
        <taxon>Madurella</taxon>
    </lineage>
</organism>
<proteinExistence type="predicted"/>
<dbReference type="VEuPathDB" id="FungiDB:MMYC01_210299"/>
<dbReference type="Proteomes" id="UP000078237">
    <property type="component" value="Unassembled WGS sequence"/>
</dbReference>
<dbReference type="AlphaFoldDB" id="A0A175VNL6"/>
<feature type="non-terminal residue" evidence="1">
    <location>
        <position position="1"/>
    </location>
</feature>
<comment type="caution">
    <text evidence="1">The sequence shown here is derived from an EMBL/GenBank/DDBJ whole genome shotgun (WGS) entry which is preliminary data.</text>
</comment>
<gene>
    <name evidence="1" type="ORF">MMYC01_210299</name>
</gene>
<sequence length="92" mass="11062">DSRIPYMEVLLPVGYYLWPCDDKRHQQQREKLDSVAYTLLYFDDHPHWHGEDIIYVKSKLKLLPDYAEKKALLVKQHKEPSHEERSSAWLPK</sequence>
<reference evidence="1 2" key="1">
    <citation type="journal article" date="2016" name="Genome Announc.">
        <title>Genome Sequence of Madurella mycetomatis mm55, Isolated from a Human Mycetoma Case in Sudan.</title>
        <authorList>
            <person name="Smit S."/>
            <person name="Derks M.F."/>
            <person name="Bervoets S."/>
            <person name="Fahal A."/>
            <person name="van Leeuwen W."/>
            <person name="van Belkum A."/>
            <person name="van de Sande W.W."/>
        </authorList>
    </citation>
    <scope>NUCLEOTIDE SEQUENCE [LARGE SCALE GENOMIC DNA]</scope>
    <source>
        <strain evidence="2">mm55</strain>
    </source>
</reference>
<name>A0A175VNL6_9PEZI</name>
<evidence type="ECO:0000313" key="2">
    <source>
        <dbReference type="Proteomes" id="UP000078237"/>
    </source>
</evidence>
<dbReference type="OrthoDB" id="2563155at2759"/>
<accession>A0A175VNL6</accession>